<accession>A0A4V1AIS5</accession>
<dbReference type="Proteomes" id="UP000292886">
    <property type="component" value="Chromosome"/>
</dbReference>
<dbReference type="KEGG" id="wei:EQG49_08575"/>
<dbReference type="AlphaFoldDB" id="A0A4V1AIS5"/>
<dbReference type="GO" id="GO:0008168">
    <property type="term" value="F:methyltransferase activity"/>
    <property type="evidence" value="ECO:0007669"/>
    <property type="project" value="UniProtKB-KW"/>
</dbReference>
<organism evidence="1 2">
    <name type="scientific">Periweissella cryptocerci</name>
    <dbReference type="NCBI Taxonomy" id="2506420"/>
    <lineage>
        <taxon>Bacteria</taxon>
        <taxon>Bacillati</taxon>
        <taxon>Bacillota</taxon>
        <taxon>Bacilli</taxon>
        <taxon>Lactobacillales</taxon>
        <taxon>Lactobacillaceae</taxon>
        <taxon>Periweissella</taxon>
    </lineage>
</organism>
<dbReference type="EMBL" id="CP037940">
    <property type="protein sequence ID" value="QBO36525.1"/>
    <property type="molecule type" value="Genomic_DNA"/>
</dbReference>
<reference evidence="2" key="1">
    <citation type="submission" date="2019-03" db="EMBL/GenBank/DDBJ databases">
        <title>Weissella sp. 26KH-42 Genome sequencing.</title>
        <authorList>
            <person name="Heo J."/>
            <person name="Kim S.-J."/>
            <person name="Kim J.-S."/>
            <person name="Hong S.-B."/>
            <person name="Kwon S.-W."/>
        </authorList>
    </citation>
    <scope>NUCLEOTIDE SEQUENCE [LARGE SCALE GENOMIC DNA]</scope>
    <source>
        <strain evidence="2">26KH-42</strain>
    </source>
</reference>
<keyword evidence="1" id="KW-0808">Transferase</keyword>
<dbReference type="GO" id="GO:0032259">
    <property type="term" value="P:methylation"/>
    <property type="evidence" value="ECO:0007669"/>
    <property type="project" value="UniProtKB-KW"/>
</dbReference>
<keyword evidence="2" id="KW-1185">Reference proteome</keyword>
<dbReference type="InterPro" id="IPR029063">
    <property type="entry name" value="SAM-dependent_MTases_sf"/>
</dbReference>
<dbReference type="OrthoDB" id="2248737at2"/>
<gene>
    <name evidence="1" type="ORF">EQG49_08575</name>
</gene>
<protein>
    <submittedName>
        <fullName evidence="1">SAM-dependent methyltransferase</fullName>
    </submittedName>
</protein>
<dbReference type="SUPFAM" id="SSF53335">
    <property type="entry name" value="S-adenosyl-L-methionine-dependent methyltransferases"/>
    <property type="match status" value="1"/>
</dbReference>
<name>A0A4V1AIS5_9LACO</name>
<dbReference type="RefSeq" id="WP_133363602.1">
    <property type="nucleotide sequence ID" value="NZ_CP037940.1"/>
</dbReference>
<proteinExistence type="predicted"/>
<evidence type="ECO:0000313" key="2">
    <source>
        <dbReference type="Proteomes" id="UP000292886"/>
    </source>
</evidence>
<sequence length="278" mass="31092">MNPKQLKKLKKQVKQSVVKPYIEQLQYFADLYSDYPQIKLLINNALQADRLISQKMAPQPLPPLLLPDDIQNTIFTKLAAIYPAGDAQGDLEWDKLSSGLPKLDKLLRDFRDYLSTTYGMWAYTNSSFLGDLSTYTAGGSVLELMAGNGYISAGLRARNPKQVVYATDDTSWKQENATGAQPVTHIEALDALAALEKYGATVTYIIMSWSPDGVTIDVDVLNTIRNQYPAATFIVIGEKNGATDSKEFWQTASLEEIPELNAHYHTFDLIDERVYLVK</sequence>
<keyword evidence="1" id="KW-0489">Methyltransferase</keyword>
<evidence type="ECO:0000313" key="1">
    <source>
        <dbReference type="EMBL" id="QBO36525.1"/>
    </source>
</evidence>